<protein>
    <submittedName>
        <fullName evidence="2">Peptidase</fullName>
    </submittedName>
</protein>
<sequence length="476" mass="53816">MKHLKTFLSLTLIICISACNKEDISVDDNFDPGTNEYVNDWIYTNLSNYYYWEEDLPARSITDANPEDFFYSQLSTQDRFSWIQPNFIELLNSLQGVNTEAGYEFILFNDPQIENGVIGQITYIKEGSPAATVEGIKRGDLFYQINGSSLNINNYRSLLGEISEPHSLTFKRYSSETETFTEIGQKNFTTAEVAEKPIYLDTVYEINNKRIGYLVYNLFSTGEKADDDSYPYLQNMDAVFSTFKGKGIQHLILDLRYNSGGAETATINLASLIGAGITQNDVFIKRDYNDLYENFLIENYGEESLLRYFTNKAENIGSSLVDPELIVLTSGSTASASELLVNGLLPYMNVFMIGDTTVGKNVGSASIYEDDDPDNTYGMQPIITKSFNSKNQSDYSQGFYPDIAIRDFGLDKKELGDKNELLLNLAISYITGDGINTRTLLNQHNYANRRKLSSSQELKRSYGIYNIELEELLKDD</sequence>
<dbReference type="InterPro" id="IPR029045">
    <property type="entry name" value="ClpP/crotonase-like_dom_sf"/>
</dbReference>
<comment type="caution">
    <text evidence="2">The sequence shown here is derived from an EMBL/GenBank/DDBJ whole genome shotgun (WGS) entry which is preliminary data.</text>
</comment>
<dbReference type="PANTHER" id="PTHR32060:SF30">
    <property type="entry name" value="CARBOXY-TERMINAL PROCESSING PROTEASE CTPA"/>
    <property type="match status" value="1"/>
</dbReference>
<dbReference type="CDD" id="cd07561">
    <property type="entry name" value="Peptidase_S41_CPP_like"/>
    <property type="match status" value="1"/>
</dbReference>
<dbReference type="InterPro" id="IPR036034">
    <property type="entry name" value="PDZ_sf"/>
</dbReference>
<dbReference type="AlphaFoldDB" id="A0A937AJ73"/>
<dbReference type="PROSITE" id="PS50106">
    <property type="entry name" value="PDZ"/>
    <property type="match status" value="1"/>
</dbReference>
<dbReference type="Gene3D" id="3.90.226.10">
    <property type="entry name" value="2-enoyl-CoA Hydratase, Chain A, domain 1"/>
    <property type="match status" value="1"/>
</dbReference>
<dbReference type="GO" id="GO:0007165">
    <property type="term" value="P:signal transduction"/>
    <property type="evidence" value="ECO:0007669"/>
    <property type="project" value="TreeGrafter"/>
</dbReference>
<dbReference type="Gene3D" id="2.30.42.10">
    <property type="match status" value="1"/>
</dbReference>
<dbReference type="InterPro" id="IPR005151">
    <property type="entry name" value="Tail-specific_protease"/>
</dbReference>
<dbReference type="GO" id="GO:0004175">
    <property type="term" value="F:endopeptidase activity"/>
    <property type="evidence" value="ECO:0007669"/>
    <property type="project" value="TreeGrafter"/>
</dbReference>
<evidence type="ECO:0000313" key="3">
    <source>
        <dbReference type="Proteomes" id="UP000642920"/>
    </source>
</evidence>
<dbReference type="GO" id="GO:0008236">
    <property type="term" value="F:serine-type peptidase activity"/>
    <property type="evidence" value="ECO:0007669"/>
    <property type="project" value="InterPro"/>
</dbReference>
<evidence type="ECO:0000313" key="2">
    <source>
        <dbReference type="EMBL" id="MBL0767168.1"/>
    </source>
</evidence>
<proteinExistence type="predicted"/>
<organism evidence="2 3">
    <name type="scientific">Marivirga atlantica</name>
    <dbReference type="NCBI Taxonomy" id="1548457"/>
    <lineage>
        <taxon>Bacteria</taxon>
        <taxon>Pseudomonadati</taxon>
        <taxon>Bacteroidota</taxon>
        <taxon>Cytophagia</taxon>
        <taxon>Cytophagales</taxon>
        <taxon>Marivirgaceae</taxon>
        <taxon>Marivirga</taxon>
    </lineage>
</organism>
<dbReference type="Pfam" id="PF03572">
    <property type="entry name" value="Peptidase_S41"/>
    <property type="match status" value="1"/>
</dbReference>
<dbReference type="GO" id="GO:0006508">
    <property type="term" value="P:proteolysis"/>
    <property type="evidence" value="ECO:0007669"/>
    <property type="project" value="InterPro"/>
</dbReference>
<dbReference type="EMBL" id="JAERQG010000008">
    <property type="protein sequence ID" value="MBL0767168.1"/>
    <property type="molecule type" value="Genomic_DNA"/>
</dbReference>
<dbReference type="SMART" id="SM00245">
    <property type="entry name" value="TSPc"/>
    <property type="match status" value="1"/>
</dbReference>
<evidence type="ECO:0000259" key="1">
    <source>
        <dbReference type="PROSITE" id="PS50106"/>
    </source>
</evidence>
<dbReference type="GO" id="GO:0030288">
    <property type="term" value="C:outer membrane-bounded periplasmic space"/>
    <property type="evidence" value="ECO:0007669"/>
    <property type="project" value="TreeGrafter"/>
</dbReference>
<dbReference type="InterPro" id="IPR001478">
    <property type="entry name" value="PDZ"/>
</dbReference>
<dbReference type="Proteomes" id="UP000642920">
    <property type="component" value="Unassembled WGS sequence"/>
</dbReference>
<name>A0A937AJ73_9BACT</name>
<accession>A0A937AJ73</accession>
<dbReference type="InterPro" id="IPR041613">
    <property type="entry name" value="Pept_S41_N"/>
</dbReference>
<gene>
    <name evidence="2" type="ORF">JKP34_18015</name>
</gene>
<dbReference type="SUPFAM" id="SSF52096">
    <property type="entry name" value="ClpP/crotonase"/>
    <property type="match status" value="1"/>
</dbReference>
<keyword evidence="3" id="KW-1185">Reference proteome</keyword>
<dbReference type="RefSeq" id="WP_201924699.1">
    <property type="nucleotide sequence ID" value="NZ_JAERQG010000008.1"/>
</dbReference>
<dbReference type="PANTHER" id="PTHR32060">
    <property type="entry name" value="TAIL-SPECIFIC PROTEASE"/>
    <property type="match status" value="1"/>
</dbReference>
<dbReference type="Pfam" id="PF18294">
    <property type="entry name" value="Pept_S41_N"/>
    <property type="match status" value="1"/>
</dbReference>
<reference evidence="2" key="1">
    <citation type="submission" date="2021-01" db="EMBL/GenBank/DDBJ databases">
        <title>Marivirga sp. nov., isolated from intertidal surface sediments.</title>
        <authorList>
            <person name="Zhang M."/>
        </authorList>
    </citation>
    <scope>NUCLEOTIDE SEQUENCE</scope>
    <source>
        <strain evidence="2">SM1354</strain>
    </source>
</reference>
<dbReference type="Gene3D" id="3.30.750.170">
    <property type="match status" value="1"/>
</dbReference>
<feature type="domain" description="PDZ" evidence="1">
    <location>
        <begin position="87"/>
        <end position="174"/>
    </location>
</feature>